<name>A0A4Q1SEK6_9BACT</name>
<dbReference type="InterPro" id="IPR036366">
    <property type="entry name" value="PGBDSf"/>
</dbReference>
<organism evidence="3 4">
    <name type="scientific">Silvibacterium dinghuense</name>
    <dbReference type="NCBI Taxonomy" id="1560006"/>
    <lineage>
        <taxon>Bacteria</taxon>
        <taxon>Pseudomonadati</taxon>
        <taxon>Acidobacteriota</taxon>
        <taxon>Terriglobia</taxon>
        <taxon>Terriglobales</taxon>
        <taxon>Acidobacteriaceae</taxon>
        <taxon>Silvibacterium</taxon>
    </lineage>
</organism>
<evidence type="ECO:0000256" key="1">
    <source>
        <dbReference type="SAM" id="MobiDB-lite"/>
    </source>
</evidence>
<dbReference type="AlphaFoldDB" id="A0A4Q1SEK6"/>
<dbReference type="Proteomes" id="UP000290253">
    <property type="component" value="Unassembled WGS sequence"/>
</dbReference>
<feature type="compositionally biased region" description="Basic residues" evidence="1">
    <location>
        <begin position="13"/>
        <end position="32"/>
    </location>
</feature>
<evidence type="ECO:0000259" key="2">
    <source>
        <dbReference type="Pfam" id="PF01471"/>
    </source>
</evidence>
<accession>A0A4Q1SEK6</accession>
<evidence type="ECO:0000313" key="3">
    <source>
        <dbReference type="EMBL" id="RXS95719.1"/>
    </source>
</evidence>
<feature type="domain" description="Peptidoglycan binding-like" evidence="2">
    <location>
        <begin position="48"/>
        <end position="89"/>
    </location>
</feature>
<reference evidence="3 4" key="1">
    <citation type="journal article" date="2016" name="Int. J. Syst. Evol. Microbiol.">
        <title>Acidipila dinghuensis sp. nov., an acidobacterium isolated from forest soil.</title>
        <authorList>
            <person name="Jiang Y.W."/>
            <person name="Wang J."/>
            <person name="Chen M.H."/>
            <person name="Lv Y.Y."/>
            <person name="Qiu L.H."/>
        </authorList>
    </citation>
    <scope>NUCLEOTIDE SEQUENCE [LARGE SCALE GENOMIC DNA]</scope>
    <source>
        <strain evidence="3 4">DHOF10</strain>
    </source>
</reference>
<dbReference type="InterPro" id="IPR002477">
    <property type="entry name" value="Peptidoglycan-bd-like"/>
</dbReference>
<gene>
    <name evidence="3" type="ORF">ESZ00_10570</name>
</gene>
<evidence type="ECO:0000313" key="4">
    <source>
        <dbReference type="Proteomes" id="UP000290253"/>
    </source>
</evidence>
<proteinExistence type="predicted"/>
<comment type="caution">
    <text evidence="3">The sequence shown here is derived from an EMBL/GenBank/DDBJ whole genome shotgun (WGS) entry which is preliminary data.</text>
</comment>
<dbReference type="OrthoDB" id="122434at2"/>
<dbReference type="SUPFAM" id="SSF47090">
    <property type="entry name" value="PGBD-like"/>
    <property type="match status" value="1"/>
</dbReference>
<dbReference type="Pfam" id="PF01471">
    <property type="entry name" value="PG_binding_1"/>
    <property type="match status" value="1"/>
</dbReference>
<dbReference type="Gene3D" id="1.10.101.10">
    <property type="entry name" value="PGBD-like superfamily/PGBD"/>
    <property type="match status" value="1"/>
</dbReference>
<protein>
    <submittedName>
        <fullName evidence="3">Peptidoglycan-binding protein</fullName>
    </submittedName>
</protein>
<dbReference type="EMBL" id="SDMK01000002">
    <property type="protein sequence ID" value="RXS95719.1"/>
    <property type="molecule type" value="Genomic_DNA"/>
</dbReference>
<dbReference type="InterPro" id="IPR036365">
    <property type="entry name" value="PGBD-like_sf"/>
</dbReference>
<sequence length="141" mass="15126">MTALAVTPAVASRAHRAPTSGHHKTSSKKAKHVAVHHVIQGQRGIDSDRAREIQTALIRENYLTGTPSGQWDADTQAAMIRYQSDHGWQTKLTPDSRALIKLGLGPNQPADSATAKADTTALPQRSAYAANSLAETHSIQN</sequence>
<feature type="region of interest" description="Disordered" evidence="1">
    <location>
        <begin position="1"/>
        <end position="32"/>
    </location>
</feature>
<keyword evidence="4" id="KW-1185">Reference proteome</keyword>